<feature type="domain" description="DUF6533" evidence="3">
    <location>
        <begin position="8"/>
        <end position="49"/>
    </location>
</feature>
<reference evidence="4 5" key="1">
    <citation type="submission" date="2016-10" db="EMBL/GenBank/DDBJ databases">
        <title>Genome sequence of the basidiomycete white-rot fungus Trametes pubescens.</title>
        <authorList>
            <person name="Makela M.R."/>
            <person name="Granchi Z."/>
            <person name="Peng M."/>
            <person name="De Vries R.P."/>
            <person name="Grigoriev I."/>
            <person name="Riley R."/>
            <person name="Hilden K."/>
        </authorList>
    </citation>
    <scope>NUCLEOTIDE SEQUENCE [LARGE SCALE GENOMIC DNA]</scope>
    <source>
        <strain evidence="4 5">FBCC735</strain>
    </source>
</reference>
<evidence type="ECO:0000313" key="4">
    <source>
        <dbReference type="EMBL" id="OJT15919.1"/>
    </source>
</evidence>
<dbReference type="InterPro" id="IPR045340">
    <property type="entry name" value="DUF6533"/>
</dbReference>
<protein>
    <recommendedName>
        <fullName evidence="3">DUF6533 domain-containing protein</fullName>
    </recommendedName>
</protein>
<evidence type="ECO:0000259" key="3">
    <source>
        <dbReference type="Pfam" id="PF20151"/>
    </source>
</evidence>
<dbReference type="OMA" id="EYRYIWQ"/>
<name>A0A1M2W7W5_TRAPU</name>
<keyword evidence="2" id="KW-0472">Membrane</keyword>
<dbReference type="OrthoDB" id="2751164at2759"/>
<keyword evidence="2" id="KW-0812">Transmembrane</keyword>
<dbReference type="Proteomes" id="UP000184267">
    <property type="component" value="Unassembled WGS sequence"/>
</dbReference>
<proteinExistence type="predicted"/>
<feature type="region of interest" description="Disordered" evidence="1">
    <location>
        <begin position="219"/>
        <end position="245"/>
    </location>
</feature>
<feature type="transmembrane region" description="Helical" evidence="2">
    <location>
        <begin position="88"/>
        <end position="109"/>
    </location>
</feature>
<evidence type="ECO:0000256" key="1">
    <source>
        <dbReference type="SAM" id="MobiDB-lite"/>
    </source>
</evidence>
<dbReference type="Pfam" id="PF20151">
    <property type="entry name" value="DUF6533"/>
    <property type="match status" value="1"/>
</dbReference>
<feature type="transmembrane region" description="Helical" evidence="2">
    <location>
        <begin position="45"/>
        <end position="68"/>
    </location>
</feature>
<dbReference type="AlphaFoldDB" id="A0A1M2W7W5"/>
<evidence type="ECO:0000313" key="5">
    <source>
        <dbReference type="Proteomes" id="UP000184267"/>
    </source>
</evidence>
<organism evidence="4 5">
    <name type="scientific">Trametes pubescens</name>
    <name type="common">White-rot fungus</name>
    <dbReference type="NCBI Taxonomy" id="154538"/>
    <lineage>
        <taxon>Eukaryota</taxon>
        <taxon>Fungi</taxon>
        <taxon>Dikarya</taxon>
        <taxon>Basidiomycota</taxon>
        <taxon>Agaricomycotina</taxon>
        <taxon>Agaricomycetes</taxon>
        <taxon>Polyporales</taxon>
        <taxon>Polyporaceae</taxon>
        <taxon>Trametes</taxon>
    </lineage>
</organism>
<comment type="caution">
    <text evidence="4">The sequence shown here is derived from an EMBL/GenBank/DDBJ whole genome shotgun (WGS) entry which is preliminary data.</text>
</comment>
<evidence type="ECO:0000256" key="2">
    <source>
        <dbReference type="SAM" id="Phobius"/>
    </source>
</evidence>
<keyword evidence="2" id="KW-1133">Transmembrane helix</keyword>
<keyword evidence="5" id="KW-1185">Reference proteome</keyword>
<dbReference type="EMBL" id="MNAD01000083">
    <property type="protein sequence ID" value="OJT15919.1"/>
    <property type="molecule type" value="Genomic_DNA"/>
</dbReference>
<sequence length="245" mass="26179">MEIAHLRSLALLLHDVILTSGQEYRYIWQLSKSWFSRILYVWNRYMYLLATILGLGAISPISNLILNLVGPAMFTTLRIYALSKKNRLLGGVALVLSMVPFFINTSAAYQSVPINLPAPLNCQSYSTASTSLDIGISSILNSRFLLALHETNARLEGAAGDTDTAVSVSSLCFNPRSGGTAGTPTRSQLPDFLGIIGGPVHSFHHADDLESLDIVPLPQRQSAPQSGLGGEVPESGGDPGGNAAV</sequence>
<accession>A0A1M2W7W5</accession>
<gene>
    <name evidence="4" type="ORF">TRAPUB_14141</name>
</gene>